<proteinExistence type="predicted"/>
<dbReference type="EMBL" id="CP159837">
    <property type="protein sequence ID" value="XCM36761.1"/>
    <property type="molecule type" value="Genomic_DNA"/>
</dbReference>
<organism evidence="1">
    <name type="scientific">Planktothricoides raciborskii GIHE-MW2</name>
    <dbReference type="NCBI Taxonomy" id="2792601"/>
    <lineage>
        <taxon>Bacteria</taxon>
        <taxon>Bacillati</taxon>
        <taxon>Cyanobacteriota</taxon>
        <taxon>Cyanophyceae</taxon>
        <taxon>Oscillatoriophycideae</taxon>
        <taxon>Oscillatoriales</taxon>
        <taxon>Oscillatoriaceae</taxon>
        <taxon>Planktothricoides</taxon>
    </lineage>
</organism>
<dbReference type="InterPro" id="IPR014964">
    <property type="entry name" value="DUF1830"/>
</dbReference>
<sequence length="94" mass="11006">MNMQNAYNQKILCYYFNPSSELQIITVKNLAKKHYERVVFPKQRLFFEAFPNSFLEVHRQTFTGTDLVDKISCQTLQVLNEDNVKGIDNLSTVQ</sequence>
<dbReference type="RefSeq" id="WP_354635284.1">
    <property type="nucleotide sequence ID" value="NZ_CP159837.1"/>
</dbReference>
<accession>A0AAU8JD79</accession>
<dbReference type="AlphaFoldDB" id="A0AAU8JD79"/>
<protein>
    <submittedName>
        <fullName evidence="1">DUF1830 domain-containing protein</fullName>
    </submittedName>
</protein>
<gene>
    <name evidence="1" type="ORF">ABWT76_005538</name>
</gene>
<dbReference type="Pfam" id="PF08865">
    <property type="entry name" value="DUF1830"/>
    <property type="match status" value="1"/>
</dbReference>
<evidence type="ECO:0000313" key="1">
    <source>
        <dbReference type="EMBL" id="XCM36761.1"/>
    </source>
</evidence>
<name>A0AAU8JD79_9CYAN</name>
<reference evidence="1" key="1">
    <citation type="submission" date="2024-07" db="EMBL/GenBank/DDBJ databases">
        <authorList>
            <person name="Kim Y.J."/>
            <person name="Jeong J.Y."/>
        </authorList>
    </citation>
    <scope>NUCLEOTIDE SEQUENCE</scope>
    <source>
        <strain evidence="1">GIHE-MW2</strain>
    </source>
</reference>